<dbReference type="EMBL" id="JADKGY010000029">
    <property type="protein sequence ID" value="MBK9984223.1"/>
    <property type="molecule type" value="Genomic_DNA"/>
</dbReference>
<feature type="transmembrane region" description="Helical" evidence="1">
    <location>
        <begin position="55"/>
        <end position="77"/>
    </location>
</feature>
<organism evidence="2 3">
    <name type="scientific">Candidatus Opimibacter skivensis</name>
    <dbReference type="NCBI Taxonomy" id="2982028"/>
    <lineage>
        <taxon>Bacteria</taxon>
        <taxon>Pseudomonadati</taxon>
        <taxon>Bacteroidota</taxon>
        <taxon>Saprospiria</taxon>
        <taxon>Saprospirales</taxon>
        <taxon>Saprospiraceae</taxon>
        <taxon>Candidatus Opimibacter</taxon>
    </lineage>
</organism>
<keyword evidence="1" id="KW-1133">Transmembrane helix</keyword>
<proteinExistence type="predicted"/>
<keyword evidence="1" id="KW-0472">Membrane</keyword>
<sequence length="87" mass="10120">MVIIILGQAVIYLSLWLWNEYVASYISLIFPIMIFIILILALIADWIEPSRIPGWYYKVMIISIIIPIIIGAVFYYINNGQIGWLNE</sequence>
<keyword evidence="1" id="KW-0812">Transmembrane</keyword>
<comment type="caution">
    <text evidence="2">The sequence shown here is derived from an EMBL/GenBank/DDBJ whole genome shotgun (WGS) entry which is preliminary data.</text>
</comment>
<gene>
    <name evidence="2" type="ORF">IPP15_17940</name>
</gene>
<dbReference type="AlphaFoldDB" id="A0A9D7XTY4"/>
<evidence type="ECO:0000313" key="2">
    <source>
        <dbReference type="EMBL" id="MBK9984223.1"/>
    </source>
</evidence>
<evidence type="ECO:0000256" key="1">
    <source>
        <dbReference type="SAM" id="Phobius"/>
    </source>
</evidence>
<dbReference type="Proteomes" id="UP000808337">
    <property type="component" value="Unassembled WGS sequence"/>
</dbReference>
<evidence type="ECO:0000313" key="3">
    <source>
        <dbReference type="Proteomes" id="UP000808337"/>
    </source>
</evidence>
<name>A0A9D7XTY4_9BACT</name>
<reference evidence="2 3" key="1">
    <citation type="submission" date="2020-10" db="EMBL/GenBank/DDBJ databases">
        <title>Connecting structure to function with the recovery of over 1000 high-quality activated sludge metagenome-assembled genomes encoding full-length rRNA genes using long-read sequencing.</title>
        <authorList>
            <person name="Singleton C.M."/>
            <person name="Petriglieri F."/>
            <person name="Kristensen J.M."/>
            <person name="Kirkegaard R.H."/>
            <person name="Michaelsen T.Y."/>
            <person name="Andersen M.H."/>
            <person name="Karst S.M."/>
            <person name="Dueholm M.S."/>
            <person name="Nielsen P.H."/>
            <person name="Albertsen M."/>
        </authorList>
    </citation>
    <scope>NUCLEOTIDE SEQUENCE [LARGE SCALE GENOMIC DNA]</scope>
    <source>
        <strain evidence="2">Ribe_18-Q3-R11-54_MAXAC.273</strain>
    </source>
</reference>
<accession>A0A9D7XTY4</accession>
<protein>
    <submittedName>
        <fullName evidence="2">Uncharacterized protein</fullName>
    </submittedName>
</protein>
<feature type="transmembrane region" description="Helical" evidence="1">
    <location>
        <begin position="22"/>
        <end position="43"/>
    </location>
</feature>